<dbReference type="InterPro" id="IPR002925">
    <property type="entry name" value="Dienelactn_hydro"/>
</dbReference>
<evidence type="ECO:0000313" key="3">
    <source>
        <dbReference type="EMBL" id="TLS51709.1"/>
    </source>
</evidence>
<comment type="caution">
    <text evidence="3">The sequence shown here is derived from an EMBL/GenBank/DDBJ whole genome shotgun (WGS) entry which is preliminary data.</text>
</comment>
<dbReference type="Gene3D" id="3.40.50.1820">
    <property type="entry name" value="alpha/beta hydrolase"/>
    <property type="match status" value="1"/>
</dbReference>
<feature type="domain" description="Dienelactone hydrolase" evidence="2">
    <location>
        <begin position="89"/>
        <end position="196"/>
    </location>
</feature>
<protein>
    <submittedName>
        <fullName evidence="3">Phospholipase</fullName>
    </submittedName>
</protein>
<name>A0A5R9G9E9_9BACL</name>
<evidence type="ECO:0000256" key="1">
    <source>
        <dbReference type="ARBA" id="ARBA00022729"/>
    </source>
</evidence>
<dbReference type="OrthoDB" id="9764953at2"/>
<keyword evidence="4" id="KW-1185">Reference proteome</keyword>
<keyword evidence="1" id="KW-0732">Signal</keyword>
<dbReference type="Pfam" id="PF01738">
    <property type="entry name" value="DLH"/>
    <property type="match status" value="1"/>
</dbReference>
<dbReference type="EMBL" id="VCIW01000008">
    <property type="protein sequence ID" value="TLS51709.1"/>
    <property type="molecule type" value="Genomic_DNA"/>
</dbReference>
<dbReference type="Proteomes" id="UP000309676">
    <property type="component" value="Unassembled WGS sequence"/>
</dbReference>
<dbReference type="InterPro" id="IPR050955">
    <property type="entry name" value="Plant_Biomass_Hydrol_Est"/>
</dbReference>
<evidence type="ECO:0000259" key="2">
    <source>
        <dbReference type="Pfam" id="PF01738"/>
    </source>
</evidence>
<reference evidence="3 4" key="1">
    <citation type="submission" date="2019-05" db="EMBL/GenBank/DDBJ databases">
        <authorList>
            <person name="Narsing Rao M.P."/>
            <person name="Li W.J."/>
        </authorList>
    </citation>
    <scope>NUCLEOTIDE SEQUENCE [LARGE SCALE GENOMIC DNA]</scope>
    <source>
        <strain evidence="3 4">SYSU_K30003</strain>
    </source>
</reference>
<dbReference type="AlphaFoldDB" id="A0A5R9G9E9"/>
<proteinExistence type="predicted"/>
<accession>A0A5R9G9E9</accession>
<dbReference type="SUPFAM" id="SSF53474">
    <property type="entry name" value="alpha/beta-Hydrolases"/>
    <property type="match status" value="1"/>
</dbReference>
<dbReference type="RefSeq" id="WP_138194935.1">
    <property type="nucleotide sequence ID" value="NZ_VCIW01000008.1"/>
</dbReference>
<dbReference type="PANTHER" id="PTHR43037:SF1">
    <property type="entry name" value="BLL1128 PROTEIN"/>
    <property type="match status" value="1"/>
</dbReference>
<evidence type="ECO:0000313" key="4">
    <source>
        <dbReference type="Proteomes" id="UP000309676"/>
    </source>
</evidence>
<dbReference type="InterPro" id="IPR029058">
    <property type="entry name" value="AB_hydrolase_fold"/>
</dbReference>
<organism evidence="3 4">
    <name type="scientific">Paenibacillus antri</name>
    <dbReference type="NCBI Taxonomy" id="2582848"/>
    <lineage>
        <taxon>Bacteria</taxon>
        <taxon>Bacillati</taxon>
        <taxon>Bacillota</taxon>
        <taxon>Bacilli</taxon>
        <taxon>Bacillales</taxon>
        <taxon>Paenibacillaceae</taxon>
        <taxon>Paenibacillus</taxon>
    </lineage>
</organism>
<gene>
    <name evidence="3" type="ORF">FE782_14545</name>
</gene>
<dbReference type="GO" id="GO:0016787">
    <property type="term" value="F:hydrolase activity"/>
    <property type="evidence" value="ECO:0007669"/>
    <property type="project" value="InterPro"/>
</dbReference>
<sequence length="218" mass="24204">MSQAAHQLEKQVTKTVRVNYLLHLPEGYEQDNKRKWPLVLFLHGAGERGDDIQKVKVHGIPKIAENDPSLPFIAVSPQCAEDSFWNAEKDALLALLDEITTSFNVDEKRVYLTGLSMGGYGTWDLASSHPEKFAAIVPICGGGNPNRVQALVNTPVWAFHGAKDNVVRLEESENMVNALQACGGNVKFTVYPEADHDSWTETYANPELYSWLLGHSLD</sequence>
<dbReference type="PANTHER" id="PTHR43037">
    <property type="entry name" value="UNNAMED PRODUCT-RELATED"/>
    <property type="match status" value="1"/>
</dbReference>